<dbReference type="STRING" id="1890364.A0A2P6NMA6"/>
<evidence type="ECO:0000313" key="3">
    <source>
        <dbReference type="Proteomes" id="UP000241769"/>
    </source>
</evidence>
<comment type="caution">
    <text evidence="2">The sequence shown here is derived from an EMBL/GenBank/DDBJ whole genome shotgun (WGS) entry which is preliminary data.</text>
</comment>
<dbReference type="AlphaFoldDB" id="A0A2P6NMA6"/>
<reference evidence="2 3" key="1">
    <citation type="journal article" date="2018" name="Genome Biol. Evol.">
        <title>Multiple Roots of Fruiting Body Formation in Amoebozoa.</title>
        <authorList>
            <person name="Hillmann F."/>
            <person name="Forbes G."/>
            <person name="Novohradska S."/>
            <person name="Ferling I."/>
            <person name="Riege K."/>
            <person name="Groth M."/>
            <person name="Westermann M."/>
            <person name="Marz M."/>
            <person name="Spaller T."/>
            <person name="Winckler T."/>
            <person name="Schaap P."/>
            <person name="Glockner G."/>
        </authorList>
    </citation>
    <scope>NUCLEOTIDE SEQUENCE [LARGE SCALE GENOMIC DNA]</scope>
    <source>
        <strain evidence="2 3">Jena</strain>
    </source>
</reference>
<dbReference type="OrthoDB" id="16851at2759"/>
<dbReference type="InParanoid" id="A0A2P6NMA6"/>
<proteinExistence type="predicted"/>
<sequence>MFSTNPRFSETNIFWTKTSHYPTHDPKHLSPRPPNTMDKFLVRPKRKAEEEPATASEDAQLSSPKKSAKSETDVDQKTLAEWLSVPVETLTTDQQYEDYFTGLAERLLNHTVLKVNRQPHRLLEIEFYFTNEKSHGLHYDPFTHCDDIQKQNAVWYFHRTKGSYRGGTYKGLDITIGRGEGRHGGILIRSVQALQDGKIICGPSLSVDHLLSVCKAEDIKTLVNEKMQGDISVFPSEDKSNILVLEDSNNTFDKKPVYRSGRVGLHMTKKVATDDDKTAQMDFVFKNYRYFCEAKKISKGNHYASTALLWRGMSPKEIANILPTKLTTIEKYRDLFEEGKKMKEEKFLGTKMTDSQICQAIGSLHNRLTW</sequence>
<evidence type="ECO:0000313" key="2">
    <source>
        <dbReference type="EMBL" id="PRP85083.1"/>
    </source>
</evidence>
<organism evidence="2 3">
    <name type="scientific">Planoprotostelium fungivorum</name>
    <dbReference type="NCBI Taxonomy" id="1890364"/>
    <lineage>
        <taxon>Eukaryota</taxon>
        <taxon>Amoebozoa</taxon>
        <taxon>Evosea</taxon>
        <taxon>Variosea</taxon>
        <taxon>Cavosteliida</taxon>
        <taxon>Cavosteliaceae</taxon>
        <taxon>Planoprotostelium</taxon>
    </lineage>
</organism>
<feature type="region of interest" description="Disordered" evidence="1">
    <location>
        <begin position="19"/>
        <end position="73"/>
    </location>
</feature>
<dbReference type="Proteomes" id="UP000241769">
    <property type="component" value="Unassembled WGS sequence"/>
</dbReference>
<protein>
    <submittedName>
        <fullName evidence="2">Uncharacterized protein</fullName>
    </submittedName>
</protein>
<dbReference type="EMBL" id="MDYQ01000051">
    <property type="protein sequence ID" value="PRP85083.1"/>
    <property type="molecule type" value="Genomic_DNA"/>
</dbReference>
<evidence type="ECO:0000256" key="1">
    <source>
        <dbReference type="SAM" id="MobiDB-lite"/>
    </source>
</evidence>
<gene>
    <name evidence="2" type="ORF">PROFUN_07267</name>
</gene>
<accession>A0A2P6NMA6</accession>
<keyword evidence="3" id="KW-1185">Reference proteome</keyword>
<name>A0A2P6NMA6_9EUKA</name>